<evidence type="ECO:0000256" key="1">
    <source>
        <dbReference type="ARBA" id="ARBA00023015"/>
    </source>
</evidence>
<dbReference type="SUPFAM" id="SSF46785">
    <property type="entry name" value="Winged helix' DNA-binding domain"/>
    <property type="match status" value="1"/>
</dbReference>
<dbReference type="InterPro" id="IPR050397">
    <property type="entry name" value="Env_Response_Regulators"/>
</dbReference>
<dbReference type="GO" id="GO:0005829">
    <property type="term" value="C:cytosol"/>
    <property type="evidence" value="ECO:0007669"/>
    <property type="project" value="TreeGrafter"/>
</dbReference>
<dbReference type="PANTHER" id="PTHR24567:SF26">
    <property type="entry name" value="REGULATORY PROTEIN YEIL"/>
    <property type="match status" value="1"/>
</dbReference>
<dbReference type="PANTHER" id="PTHR24567">
    <property type="entry name" value="CRP FAMILY TRANSCRIPTIONAL REGULATORY PROTEIN"/>
    <property type="match status" value="1"/>
</dbReference>
<evidence type="ECO:0000313" key="7">
    <source>
        <dbReference type="Proteomes" id="UP000298429"/>
    </source>
</evidence>
<feature type="domain" description="HTH crp-type" evidence="5">
    <location>
        <begin position="161"/>
        <end position="223"/>
    </location>
</feature>
<dbReference type="InterPro" id="IPR000595">
    <property type="entry name" value="cNMP-bd_dom"/>
</dbReference>
<dbReference type="GO" id="GO:0003700">
    <property type="term" value="F:DNA-binding transcription factor activity"/>
    <property type="evidence" value="ECO:0007669"/>
    <property type="project" value="TreeGrafter"/>
</dbReference>
<feature type="domain" description="Cyclic nucleotide-binding" evidence="4">
    <location>
        <begin position="27"/>
        <end position="147"/>
    </location>
</feature>
<keyword evidence="3" id="KW-0804">Transcription</keyword>
<dbReference type="Proteomes" id="UP000298429">
    <property type="component" value="Unassembled WGS sequence"/>
</dbReference>
<name>A0A5F2B4R7_9LEPT</name>
<dbReference type="InterPro" id="IPR012318">
    <property type="entry name" value="HTH_CRP"/>
</dbReference>
<reference evidence="6 7" key="1">
    <citation type="journal article" date="2019" name="PLoS Negl. Trop. Dis.">
        <title>Revisiting the worldwide diversity of Leptospira species in the environment.</title>
        <authorList>
            <person name="Vincent A.T."/>
            <person name="Schiettekatte O."/>
            <person name="Bourhy P."/>
            <person name="Veyrier F.J."/>
            <person name="Picardeau M."/>
        </authorList>
    </citation>
    <scope>NUCLEOTIDE SEQUENCE [LARGE SCALE GENOMIC DNA]</scope>
    <source>
        <strain evidence="6 7">201702444</strain>
    </source>
</reference>
<keyword evidence="2" id="KW-0238">DNA-binding</keyword>
<gene>
    <name evidence="6" type="ORF">EHQ76_12170</name>
</gene>
<dbReference type="Pfam" id="PF00027">
    <property type="entry name" value="cNMP_binding"/>
    <property type="match status" value="1"/>
</dbReference>
<sequence length="229" mass="26171">MEFYPCSHQSSNGSISNKRESKNVLDIFETIDDREILSVFSKGKTERYKKGEFLFHEGDLPDSLDLLTEGRIQIFKYGGNSNEITMNFFTPIGLIAELAILSGIPYPASGRFIEDSTVIRLPFSSFKDEIKDNIALNRLLVQSLFQKLQTLNMTINRGLTMDSLQRVAHFLYHLPPEFPVLSHGQIASMLVLRAETFSRILKQLKEKRIIDAERGQIKILNKEGLKQFL</sequence>
<evidence type="ECO:0000259" key="5">
    <source>
        <dbReference type="PROSITE" id="PS51063"/>
    </source>
</evidence>
<dbReference type="EMBL" id="RQGN01000058">
    <property type="protein sequence ID" value="TGM00498.1"/>
    <property type="molecule type" value="Genomic_DNA"/>
</dbReference>
<protein>
    <submittedName>
        <fullName evidence="6">Crp/Fnr family transcriptional regulator</fullName>
    </submittedName>
</protein>
<evidence type="ECO:0000256" key="2">
    <source>
        <dbReference type="ARBA" id="ARBA00023125"/>
    </source>
</evidence>
<dbReference type="Pfam" id="PF13545">
    <property type="entry name" value="HTH_Crp_2"/>
    <property type="match status" value="1"/>
</dbReference>
<dbReference type="InterPro" id="IPR018490">
    <property type="entry name" value="cNMP-bd_dom_sf"/>
</dbReference>
<organism evidence="6 7">
    <name type="scientific">Leptospira barantonii</name>
    <dbReference type="NCBI Taxonomy" id="2023184"/>
    <lineage>
        <taxon>Bacteria</taxon>
        <taxon>Pseudomonadati</taxon>
        <taxon>Spirochaetota</taxon>
        <taxon>Spirochaetia</taxon>
        <taxon>Leptospirales</taxon>
        <taxon>Leptospiraceae</taxon>
        <taxon>Leptospira</taxon>
    </lineage>
</organism>
<dbReference type="OrthoDB" id="9810708at2"/>
<dbReference type="SMART" id="SM00419">
    <property type="entry name" value="HTH_CRP"/>
    <property type="match status" value="1"/>
</dbReference>
<dbReference type="InterPro" id="IPR014710">
    <property type="entry name" value="RmlC-like_jellyroll"/>
</dbReference>
<dbReference type="PROSITE" id="PS51063">
    <property type="entry name" value="HTH_CRP_2"/>
    <property type="match status" value="1"/>
</dbReference>
<dbReference type="GO" id="GO:0003677">
    <property type="term" value="F:DNA binding"/>
    <property type="evidence" value="ECO:0007669"/>
    <property type="project" value="UniProtKB-KW"/>
</dbReference>
<evidence type="ECO:0000313" key="6">
    <source>
        <dbReference type="EMBL" id="TGM00498.1"/>
    </source>
</evidence>
<dbReference type="InterPro" id="IPR036390">
    <property type="entry name" value="WH_DNA-bd_sf"/>
</dbReference>
<keyword evidence="1" id="KW-0805">Transcription regulation</keyword>
<dbReference type="SMART" id="SM00100">
    <property type="entry name" value="cNMP"/>
    <property type="match status" value="1"/>
</dbReference>
<evidence type="ECO:0000256" key="3">
    <source>
        <dbReference type="ARBA" id="ARBA00023163"/>
    </source>
</evidence>
<evidence type="ECO:0000259" key="4">
    <source>
        <dbReference type="PROSITE" id="PS50042"/>
    </source>
</evidence>
<accession>A0A5F2B4R7</accession>
<dbReference type="CDD" id="cd00038">
    <property type="entry name" value="CAP_ED"/>
    <property type="match status" value="1"/>
</dbReference>
<dbReference type="AlphaFoldDB" id="A0A5F2B4R7"/>
<comment type="caution">
    <text evidence="6">The sequence shown here is derived from an EMBL/GenBank/DDBJ whole genome shotgun (WGS) entry which is preliminary data.</text>
</comment>
<dbReference type="Gene3D" id="2.60.120.10">
    <property type="entry name" value="Jelly Rolls"/>
    <property type="match status" value="1"/>
</dbReference>
<dbReference type="SUPFAM" id="SSF51206">
    <property type="entry name" value="cAMP-binding domain-like"/>
    <property type="match status" value="1"/>
</dbReference>
<dbReference type="PROSITE" id="PS50042">
    <property type="entry name" value="CNMP_BINDING_3"/>
    <property type="match status" value="1"/>
</dbReference>
<dbReference type="RefSeq" id="WP_135671201.1">
    <property type="nucleotide sequence ID" value="NZ_RQGN01000058.1"/>
</dbReference>
<proteinExistence type="predicted"/>